<keyword evidence="3" id="KW-1185">Reference proteome</keyword>
<dbReference type="Proteomes" id="UP000712157">
    <property type="component" value="Unassembled WGS sequence"/>
</dbReference>
<proteinExistence type="predicted"/>
<comment type="caution">
    <text evidence="2">The sequence shown here is derived from an EMBL/GenBank/DDBJ whole genome shotgun (WGS) entry which is preliminary data.</text>
</comment>
<reference evidence="2" key="1">
    <citation type="submission" date="2021-06" db="EMBL/GenBank/DDBJ databases">
        <title>Description of novel taxa of the family Lachnospiraceae.</title>
        <authorList>
            <person name="Chaplin A.V."/>
            <person name="Sokolova S.R."/>
            <person name="Pikina A.P."/>
            <person name="Korzhanova M."/>
            <person name="Belova V."/>
            <person name="Korostin D."/>
            <person name="Efimov B.A."/>
        </authorList>
    </citation>
    <scope>NUCLEOTIDE SEQUENCE</scope>
    <source>
        <strain evidence="2">ASD5720</strain>
    </source>
</reference>
<dbReference type="NCBIfam" id="TIGR01665">
    <property type="entry name" value="put_anti_recept"/>
    <property type="match status" value="1"/>
</dbReference>
<organism evidence="2 3">
    <name type="scientific">Diplocloster agilis</name>
    <dbReference type="NCBI Taxonomy" id="2850323"/>
    <lineage>
        <taxon>Bacteria</taxon>
        <taxon>Bacillati</taxon>
        <taxon>Bacillota</taxon>
        <taxon>Clostridia</taxon>
        <taxon>Lachnospirales</taxon>
        <taxon>Lachnospiraceae</taxon>
        <taxon>Diplocloster</taxon>
    </lineage>
</organism>
<feature type="domain" description="Tail spike" evidence="1">
    <location>
        <begin position="110"/>
        <end position="328"/>
    </location>
</feature>
<evidence type="ECO:0000313" key="3">
    <source>
        <dbReference type="Proteomes" id="UP000712157"/>
    </source>
</evidence>
<gene>
    <name evidence="2" type="ORF">KTH89_04600</name>
</gene>
<protein>
    <submittedName>
        <fullName evidence="2">Phage tail protein</fullName>
    </submittedName>
</protein>
<sequence length="720" mass="80629">MLKILDPKTPGIVHPFEPEETKWSITHAFNGYDILSFEIPARHEIYQYITEECRIIAENNQYSVKSIDEHSQYVVIDCQLDLDDWRERFWREYRKENISLAELLNDIKPYNWSIADAGKYVQRYTIESSEGHPVENVNSEDLLNKALSLWGVAGNFDVLNRILYVVNPDEYTATGEYITEELNLKSLGYTGNSTNFATRLYAYGKTDDNTKIPLTISSVNNGKEYVENHRYSDRIISVGWKDEQYTDAQALKNAAVSRLEKLSFPERSYECEVNNLDQDIWLYKVVTLIDRKRHTRVEHQVVEYKEYPKKHSLDVVTLSTLPPTIEGTYNQIRTELTEQVEQTKTTMEAAIEDATRLITGQDGGYVVLDPAERPERILIMDQPEKTRAKNIWCWNLAGLGHSHNGVNGPYGLAMTMDGKIVADYITTGTLSGITIQGNTIMAGGQNNTSGEIKAISGDGQIEYAKLDQIGLTAIGGKIADWTIEPHRLHSIGAGINASGHGKAFWAGGSDLTGDTAPYWVDHNGDMFASHVTIDGGSEKDVTCLVLNHDQTAEMKMFGSGMHICNRDNSGWTAKISTAGVSVEIGKEHYAQMTPDFVSIVNGDRKGTLDVFGASPQSLVGLKQNIEPASGLLEDVMNTDVYFFEYKTHPDYRMQGFVIGQGYRLSPKVLTADGESINLYASLGVLWGGVQEAVKRIEDLERRCLVNADRDERKNAGRIAK</sequence>
<dbReference type="RefSeq" id="WP_238720807.1">
    <property type="nucleotide sequence ID" value="NZ_JAHQCW010000005.1"/>
</dbReference>
<dbReference type="AlphaFoldDB" id="A0A949JZ08"/>
<dbReference type="Pfam" id="PF06605">
    <property type="entry name" value="Prophage_tail"/>
    <property type="match status" value="1"/>
</dbReference>
<dbReference type="EMBL" id="JAHQCW010000005">
    <property type="protein sequence ID" value="MBU9735805.1"/>
    <property type="molecule type" value="Genomic_DNA"/>
</dbReference>
<evidence type="ECO:0000313" key="2">
    <source>
        <dbReference type="EMBL" id="MBU9735805.1"/>
    </source>
</evidence>
<evidence type="ECO:0000259" key="1">
    <source>
        <dbReference type="Pfam" id="PF06605"/>
    </source>
</evidence>
<dbReference type="InterPro" id="IPR010572">
    <property type="entry name" value="Tail_dom"/>
</dbReference>
<accession>A0A949JZ08</accession>
<name>A0A949JZ08_9FIRM</name>
<dbReference type="InterPro" id="IPR007119">
    <property type="entry name" value="Phage_tail_spike_N"/>
</dbReference>